<dbReference type="EMBL" id="PVWO01000056">
    <property type="protein sequence ID" value="PSB57906.1"/>
    <property type="molecule type" value="Genomic_DNA"/>
</dbReference>
<reference evidence="2 3" key="1">
    <citation type="submission" date="2018-03" db="EMBL/GenBank/DDBJ databases">
        <title>The ancient ancestry and fast evolution of plastids.</title>
        <authorList>
            <person name="Moore K.R."/>
            <person name="Magnabosco C."/>
            <person name="Momper L."/>
            <person name="Gold D.A."/>
            <person name="Bosak T."/>
            <person name="Fournier G.P."/>
        </authorList>
    </citation>
    <scope>NUCLEOTIDE SEQUENCE [LARGE SCALE GENOMIC DNA]</scope>
    <source>
        <strain evidence="2 3">CCALA 037</strain>
    </source>
</reference>
<dbReference type="OrthoDB" id="9796523at2"/>
<name>A0A2T1GJE1_9CYAN</name>
<evidence type="ECO:0000256" key="1">
    <source>
        <dbReference type="SAM" id="MobiDB-lite"/>
    </source>
</evidence>
<organism evidence="2 3">
    <name type="scientific">Chamaesiphon polymorphus CCALA 037</name>
    <dbReference type="NCBI Taxonomy" id="2107692"/>
    <lineage>
        <taxon>Bacteria</taxon>
        <taxon>Bacillati</taxon>
        <taxon>Cyanobacteriota</taxon>
        <taxon>Cyanophyceae</taxon>
        <taxon>Gomontiellales</taxon>
        <taxon>Chamaesiphonaceae</taxon>
        <taxon>Chamaesiphon</taxon>
    </lineage>
</organism>
<sequence length="210" mass="24261">MSRNRDRRSQSRSEKGLTNREVATRDTIPTFLIVCEGEKTEPNYFKSFPVSTRPEVTIVGAGCETISVVNKAIELMTAKKFDRVWCVFDRDPSKVNNTAPRFREALKIAAKKNINVAYSNECFEIWYLLHFNYVDTGIPRSDHKKKLTKSLNCDYEKNSDDMYVKLEDKQPQAIKHAKILLASYEPHDPESDNPATTVHLLVEELNRYIR</sequence>
<dbReference type="AlphaFoldDB" id="A0A2T1GJE1"/>
<accession>A0A2T1GJE1</accession>
<feature type="region of interest" description="Disordered" evidence="1">
    <location>
        <begin position="1"/>
        <end position="20"/>
    </location>
</feature>
<proteinExistence type="predicted"/>
<feature type="compositionally biased region" description="Basic and acidic residues" evidence="1">
    <location>
        <begin position="7"/>
        <end position="20"/>
    </location>
</feature>
<gene>
    <name evidence="2" type="ORF">C7B77_06705</name>
</gene>
<evidence type="ECO:0000313" key="3">
    <source>
        <dbReference type="Proteomes" id="UP000238937"/>
    </source>
</evidence>
<dbReference type="Proteomes" id="UP000238937">
    <property type="component" value="Unassembled WGS sequence"/>
</dbReference>
<comment type="caution">
    <text evidence="2">The sequence shown here is derived from an EMBL/GenBank/DDBJ whole genome shotgun (WGS) entry which is preliminary data.</text>
</comment>
<dbReference type="InterPro" id="IPR025591">
    <property type="entry name" value="RloB"/>
</dbReference>
<dbReference type="RefSeq" id="WP_106301859.1">
    <property type="nucleotide sequence ID" value="NZ_PVWO01000056.1"/>
</dbReference>
<protein>
    <submittedName>
        <fullName evidence="2">Abortive phage infection protein</fullName>
    </submittedName>
</protein>
<evidence type="ECO:0000313" key="2">
    <source>
        <dbReference type="EMBL" id="PSB57906.1"/>
    </source>
</evidence>
<keyword evidence="3" id="KW-1185">Reference proteome</keyword>
<dbReference type="Pfam" id="PF13707">
    <property type="entry name" value="RloB"/>
    <property type="match status" value="1"/>
</dbReference>